<dbReference type="AlphaFoldDB" id="A0A4P6K086"/>
<sequence>MEQQYNSDRLPTISLNQRELQAINAIIEGYLPHLRRKLPYPYKTIKLLDDVRRKLAPALKPGAFPAGEALALSLEELQAIGIALQGFVALIYKIIPHSPERNATLEDLNKLRAAIEAILHPGEGA</sequence>
<dbReference type="EMBL" id="CP035758">
    <property type="protein sequence ID" value="QBD80806.1"/>
    <property type="molecule type" value="Genomic_DNA"/>
</dbReference>
<evidence type="ECO:0000313" key="1">
    <source>
        <dbReference type="EMBL" id="QBD80806.1"/>
    </source>
</evidence>
<accession>A0A4P6K086</accession>
<reference evidence="1 2" key="1">
    <citation type="submission" date="2019-01" db="EMBL/GenBank/DDBJ databases">
        <title>Ktedonosporobacter rubrisoli SCAWS-G2.</title>
        <authorList>
            <person name="Huang Y."/>
            <person name="Yan B."/>
        </authorList>
    </citation>
    <scope>NUCLEOTIDE SEQUENCE [LARGE SCALE GENOMIC DNA]</scope>
    <source>
        <strain evidence="1 2">SCAWS-G2</strain>
    </source>
</reference>
<dbReference type="Proteomes" id="UP000290365">
    <property type="component" value="Chromosome"/>
</dbReference>
<dbReference type="RefSeq" id="WP_129891868.1">
    <property type="nucleotide sequence ID" value="NZ_CP035758.1"/>
</dbReference>
<proteinExistence type="predicted"/>
<keyword evidence="2" id="KW-1185">Reference proteome</keyword>
<protein>
    <submittedName>
        <fullName evidence="1">Uncharacterized protein</fullName>
    </submittedName>
</protein>
<evidence type="ECO:0000313" key="2">
    <source>
        <dbReference type="Proteomes" id="UP000290365"/>
    </source>
</evidence>
<dbReference type="KEGG" id="kbs:EPA93_34495"/>
<gene>
    <name evidence="1" type="ORF">EPA93_34495</name>
</gene>
<organism evidence="1 2">
    <name type="scientific">Ktedonosporobacter rubrisoli</name>
    <dbReference type="NCBI Taxonomy" id="2509675"/>
    <lineage>
        <taxon>Bacteria</taxon>
        <taxon>Bacillati</taxon>
        <taxon>Chloroflexota</taxon>
        <taxon>Ktedonobacteria</taxon>
        <taxon>Ktedonobacterales</taxon>
        <taxon>Ktedonosporobacteraceae</taxon>
        <taxon>Ktedonosporobacter</taxon>
    </lineage>
</organism>
<name>A0A4P6K086_KTERU</name>